<reference evidence="1 2" key="1">
    <citation type="submission" date="2015-09" db="EMBL/GenBank/DDBJ databases">
        <title>Draft genome of the parasitic nematode Teladorsagia circumcincta isolate WARC Sus (inbred).</title>
        <authorList>
            <person name="Mitreva M."/>
        </authorList>
    </citation>
    <scope>NUCLEOTIDE SEQUENCE [LARGE SCALE GENOMIC DNA]</scope>
    <source>
        <strain evidence="1 2">S</strain>
    </source>
</reference>
<dbReference type="SUPFAM" id="SSF47336">
    <property type="entry name" value="ACP-like"/>
    <property type="match status" value="1"/>
</dbReference>
<dbReference type="OrthoDB" id="5803451at2759"/>
<evidence type="ECO:0008006" key="3">
    <source>
        <dbReference type="Google" id="ProtNLM"/>
    </source>
</evidence>
<organism evidence="1 2">
    <name type="scientific">Teladorsagia circumcincta</name>
    <name type="common">Brown stomach worm</name>
    <name type="synonym">Ostertagia circumcincta</name>
    <dbReference type="NCBI Taxonomy" id="45464"/>
    <lineage>
        <taxon>Eukaryota</taxon>
        <taxon>Metazoa</taxon>
        <taxon>Ecdysozoa</taxon>
        <taxon>Nematoda</taxon>
        <taxon>Chromadorea</taxon>
        <taxon>Rhabditida</taxon>
        <taxon>Rhabditina</taxon>
        <taxon>Rhabditomorpha</taxon>
        <taxon>Strongyloidea</taxon>
        <taxon>Trichostrongylidae</taxon>
        <taxon>Teladorsagia</taxon>
    </lineage>
</organism>
<evidence type="ECO:0000313" key="1">
    <source>
        <dbReference type="EMBL" id="PIO74693.1"/>
    </source>
</evidence>
<name>A0A2G9UWZ2_TELCI</name>
<dbReference type="Gene3D" id="1.10.1200.10">
    <property type="entry name" value="ACP-like"/>
    <property type="match status" value="1"/>
</dbReference>
<evidence type="ECO:0000313" key="2">
    <source>
        <dbReference type="Proteomes" id="UP000230423"/>
    </source>
</evidence>
<dbReference type="InterPro" id="IPR036736">
    <property type="entry name" value="ACP-like_sf"/>
</dbReference>
<sequence>MSEMNVLEEELPETTTEDKLRRLVSLFSNKSLNEIDMNFDIRKDVNVDHSYFYDVIAGAITYHFKLETDAETVETFSTLRDVVDYVESHQ</sequence>
<dbReference type="AlphaFoldDB" id="A0A2G9UWZ2"/>
<protein>
    <recommendedName>
        <fullName evidence="3">Acyl carrier protein</fullName>
    </recommendedName>
</protein>
<dbReference type="Proteomes" id="UP000230423">
    <property type="component" value="Unassembled WGS sequence"/>
</dbReference>
<dbReference type="EMBL" id="KZ345236">
    <property type="protein sequence ID" value="PIO74693.1"/>
    <property type="molecule type" value="Genomic_DNA"/>
</dbReference>
<proteinExistence type="predicted"/>
<accession>A0A2G9UWZ2</accession>
<keyword evidence="2" id="KW-1185">Reference proteome</keyword>
<gene>
    <name evidence="1" type="ORF">TELCIR_03292</name>
</gene>